<dbReference type="Pfam" id="PF00078">
    <property type="entry name" value="RVT_1"/>
    <property type="match status" value="1"/>
</dbReference>
<dbReference type="PANTHER" id="PTHR21301">
    <property type="entry name" value="REVERSE TRANSCRIPTASE"/>
    <property type="match status" value="1"/>
</dbReference>
<dbReference type="InterPro" id="IPR058912">
    <property type="entry name" value="HTH_animal"/>
</dbReference>
<evidence type="ECO:0000313" key="3">
    <source>
        <dbReference type="EMBL" id="CAF1262913.1"/>
    </source>
</evidence>
<evidence type="ECO:0000259" key="2">
    <source>
        <dbReference type="PROSITE" id="PS50878"/>
    </source>
</evidence>
<dbReference type="Pfam" id="PF26215">
    <property type="entry name" value="HTH_animal"/>
    <property type="match status" value="1"/>
</dbReference>
<dbReference type="InterPro" id="IPR000477">
    <property type="entry name" value="RT_dom"/>
</dbReference>
<sequence>MAYVKDDEVLPVENIAEYLREHYGRHILHAYRSVQKYYFRLESSKRDLRFLKACRSNDIIPKFLWFKTSNRQLGRSWVYKDCQRRFLKVEIDWKYDYFYGTRNVFELSLDVLRELIPYRIFEHLHRMVILFAVRLLEKKENTLRNKLWNLGVGDEYFESNDPEVVTNLSSRVLSDEEIQCLANGLDYGLIPKHIDRLNVASNVEQFYHRVTDIAQHHKEFMNELKEHGAIVKADVRVLNSKELTFASDLRSLTQSFLHKVDQFREQNFKIKSKVQNYCNILKKLRADNSIIITRPDKGRGIVLMDRNDYVNKMLFILNDRSKFCVLSEDPTITREKQLNDLLRRLLNEGSVTDQFHSIARHTGSNPGRLYELPKVHKENVPLRPVLSSIGTLNYGLGKALTHMLSNIVAKQNIIRDSFSFVKDVRVLPKDFSKYKMVSFDVTSLYTNAPIDETIAIILKHLYEIRTTAPSMKKDDMNKLLIFATKNSHFLFNGIVYDQIDGVSMGSSLAPLLAQIFLQEFETKSAALFAELGIIYWKRYVDDTFVLVNSTHSTKAICAELSKCHPSLQFTSEEEHPVTHTLPFIGVLIKRQPGTGFNTSIYRKPTFSGLMTKWSSFVPKTYKHNAVFTLIYRAIQLCSSKKSLYKELNFIRQLATNNGYPIVFVNSVIRRQLHIKNSSPVPIQPELNNDIVVLRVPYFGPESQVYGKRVTDVVAKQYPLKKVRVIYDITNRIGQGFKLKDSITDEFKAGVVYEATCSQCNKAYVGQTFRHLKTRVHEHMLDQKKFIPQTVTKTEPKKEKKHLPQKPKFPHDGPITRSKTGKLPPAILRLNQVDIDLLLDQTTLKKEKNEDIQLPKSAISKHYIATSHIITKQDFKILITEPRKYRLRIKESLMIIAKKPKLNGNDRSMPLYIYPDGIEITKEKEKKTIESIGSTTNLQQANQIKQLLMKINNKFFYSIFHSNITSVLHRINNQTVSIISLHSRQFILFNHHHFH</sequence>
<protein>
    <recommendedName>
        <fullName evidence="2">Reverse transcriptase domain-containing protein</fullName>
    </recommendedName>
</protein>
<evidence type="ECO:0000256" key="1">
    <source>
        <dbReference type="SAM" id="MobiDB-lite"/>
    </source>
</evidence>
<accession>A0A815AYB8</accession>
<dbReference type="AlphaFoldDB" id="A0A815AYB8"/>
<gene>
    <name evidence="3" type="ORF">CJN711_LOCUS15083</name>
</gene>
<organism evidence="3 4">
    <name type="scientific">Rotaria magnacalcarata</name>
    <dbReference type="NCBI Taxonomy" id="392030"/>
    <lineage>
        <taxon>Eukaryota</taxon>
        <taxon>Metazoa</taxon>
        <taxon>Spiralia</taxon>
        <taxon>Gnathifera</taxon>
        <taxon>Rotifera</taxon>
        <taxon>Eurotatoria</taxon>
        <taxon>Bdelloidea</taxon>
        <taxon>Philodinida</taxon>
        <taxon>Philodinidae</taxon>
        <taxon>Rotaria</taxon>
    </lineage>
</organism>
<comment type="caution">
    <text evidence="3">The sequence shown here is derived from an EMBL/GenBank/DDBJ whole genome shotgun (WGS) entry which is preliminary data.</text>
</comment>
<proteinExistence type="predicted"/>
<dbReference type="EMBL" id="CAJNOV010006857">
    <property type="protein sequence ID" value="CAF1262913.1"/>
    <property type="molecule type" value="Genomic_DNA"/>
</dbReference>
<dbReference type="PANTHER" id="PTHR21301:SF10">
    <property type="entry name" value="REVERSE TRANSCRIPTASE DOMAIN-CONTAINING PROTEIN"/>
    <property type="match status" value="1"/>
</dbReference>
<reference evidence="3" key="1">
    <citation type="submission" date="2021-02" db="EMBL/GenBank/DDBJ databases">
        <authorList>
            <person name="Nowell W R."/>
        </authorList>
    </citation>
    <scope>NUCLEOTIDE SEQUENCE</scope>
</reference>
<name>A0A815AYB8_9BILA</name>
<feature type="region of interest" description="Disordered" evidence="1">
    <location>
        <begin position="792"/>
        <end position="820"/>
    </location>
</feature>
<dbReference type="PROSITE" id="PS50878">
    <property type="entry name" value="RT_POL"/>
    <property type="match status" value="1"/>
</dbReference>
<evidence type="ECO:0000313" key="4">
    <source>
        <dbReference type="Proteomes" id="UP000663855"/>
    </source>
</evidence>
<feature type="domain" description="Reverse transcriptase" evidence="2">
    <location>
        <begin position="353"/>
        <end position="588"/>
    </location>
</feature>
<dbReference type="Proteomes" id="UP000663855">
    <property type="component" value="Unassembled WGS sequence"/>
</dbReference>